<dbReference type="AlphaFoldDB" id="A0A0C1H6Z4"/>
<evidence type="ECO:0000313" key="3">
    <source>
        <dbReference type="Proteomes" id="UP000031465"/>
    </source>
</evidence>
<accession>A0A0C1H6Z4</accession>
<dbReference type="EMBL" id="JSAN01000156">
    <property type="protein sequence ID" value="KIC70688.1"/>
    <property type="molecule type" value="Genomic_DNA"/>
</dbReference>
<keyword evidence="1" id="KW-0812">Transmembrane</keyword>
<protein>
    <submittedName>
        <fullName evidence="2">Uncharacterized protein</fullName>
    </submittedName>
</protein>
<sequence>MDIQGSQGSETLFLTENSPLLSLILIAVGILLIIFPYWFIFSKAGFSKWLSLLMIIPGLNFILLYFIALSKWPALKKND</sequence>
<evidence type="ECO:0000313" key="2">
    <source>
        <dbReference type="EMBL" id="KIC70688.1"/>
    </source>
</evidence>
<feature type="transmembrane region" description="Helical" evidence="1">
    <location>
        <begin position="20"/>
        <end position="40"/>
    </location>
</feature>
<feature type="transmembrane region" description="Helical" evidence="1">
    <location>
        <begin position="49"/>
        <end position="69"/>
    </location>
</feature>
<keyword evidence="1" id="KW-1133">Transmembrane helix</keyword>
<evidence type="ECO:0000256" key="1">
    <source>
        <dbReference type="SAM" id="Phobius"/>
    </source>
</evidence>
<dbReference type="Proteomes" id="UP000031465">
    <property type="component" value="Unassembled WGS sequence"/>
</dbReference>
<comment type="caution">
    <text evidence="2">The sequence shown here is derived from an EMBL/GenBank/DDBJ whole genome shotgun (WGS) entry which is preliminary data.</text>
</comment>
<proteinExistence type="predicted"/>
<gene>
    <name evidence="2" type="ORF">DB44_GN00010</name>
</gene>
<name>A0A0C1H6Z4_9BACT</name>
<reference evidence="2 3" key="1">
    <citation type="journal article" date="2014" name="Mol. Biol. Evol.">
        <title>Massive expansion of Ubiquitination-related gene families within the Chlamydiae.</title>
        <authorList>
            <person name="Domman D."/>
            <person name="Collingro A."/>
            <person name="Lagkouvardos I."/>
            <person name="Gehre L."/>
            <person name="Weinmaier T."/>
            <person name="Rattei T."/>
            <person name="Subtil A."/>
            <person name="Horn M."/>
        </authorList>
    </citation>
    <scope>NUCLEOTIDE SEQUENCE [LARGE SCALE GENOMIC DNA]</scope>
    <source>
        <strain evidence="2 3">EI2</strain>
    </source>
</reference>
<keyword evidence="1" id="KW-0472">Membrane</keyword>
<organism evidence="2 3">
    <name type="scientific">Candidatus Protochlamydia amoebophila</name>
    <dbReference type="NCBI Taxonomy" id="362787"/>
    <lineage>
        <taxon>Bacteria</taxon>
        <taxon>Pseudomonadati</taxon>
        <taxon>Chlamydiota</taxon>
        <taxon>Chlamydiia</taxon>
        <taxon>Parachlamydiales</taxon>
        <taxon>Parachlamydiaceae</taxon>
        <taxon>Candidatus Protochlamydia</taxon>
    </lineage>
</organism>